<evidence type="ECO:0000313" key="3">
    <source>
        <dbReference type="Proteomes" id="UP001209755"/>
    </source>
</evidence>
<sequence length="135" mass="13947">MTTAASDRQRTRISLFCALRELRGPLAALSLLMFVANVSFAGGVAVVVDDGAGGYRLVTCLHPDGHRIDGDSTASAVTDCLTCCLGVAKAMAVPEAPADILRPIGYLTSALPAATDPADPAAARHRSIRAPPIFS</sequence>
<gene>
    <name evidence="2" type="ORF">M2319_000858</name>
</gene>
<accession>A0ABT3H877</accession>
<organism evidence="2 3">
    <name type="scientific">Rhodobium gokarnense</name>
    <dbReference type="NCBI Taxonomy" id="364296"/>
    <lineage>
        <taxon>Bacteria</taxon>
        <taxon>Pseudomonadati</taxon>
        <taxon>Pseudomonadota</taxon>
        <taxon>Alphaproteobacteria</taxon>
        <taxon>Hyphomicrobiales</taxon>
        <taxon>Rhodobiaceae</taxon>
        <taxon>Rhodobium</taxon>
    </lineage>
</organism>
<comment type="caution">
    <text evidence="2">The sequence shown here is derived from an EMBL/GenBank/DDBJ whole genome shotgun (WGS) entry which is preliminary data.</text>
</comment>
<keyword evidence="1" id="KW-0472">Membrane</keyword>
<keyword evidence="3" id="KW-1185">Reference proteome</keyword>
<dbReference type="Proteomes" id="UP001209755">
    <property type="component" value="Unassembled WGS sequence"/>
</dbReference>
<evidence type="ECO:0008006" key="4">
    <source>
        <dbReference type="Google" id="ProtNLM"/>
    </source>
</evidence>
<dbReference type="RefSeq" id="WP_264600205.1">
    <property type="nucleotide sequence ID" value="NZ_JAOQNS010000002.1"/>
</dbReference>
<evidence type="ECO:0000313" key="2">
    <source>
        <dbReference type="EMBL" id="MCW2306539.1"/>
    </source>
</evidence>
<proteinExistence type="predicted"/>
<dbReference type="EMBL" id="JAOQNS010000002">
    <property type="protein sequence ID" value="MCW2306539.1"/>
    <property type="molecule type" value="Genomic_DNA"/>
</dbReference>
<keyword evidence="1" id="KW-1133">Transmembrane helix</keyword>
<name>A0ABT3H877_9HYPH</name>
<reference evidence="3" key="1">
    <citation type="submission" date="2023-07" db="EMBL/GenBank/DDBJ databases">
        <title>Genome sequencing of Purple Non-Sulfur Bacteria from various extreme environments.</title>
        <authorList>
            <person name="Mayer M."/>
        </authorList>
    </citation>
    <scope>NUCLEOTIDE SEQUENCE [LARGE SCALE GENOMIC DNA]</scope>
    <source>
        <strain evidence="3">DSM 17935</strain>
    </source>
</reference>
<keyword evidence="1" id="KW-0812">Transmembrane</keyword>
<protein>
    <recommendedName>
        <fullName evidence="4">DUF2946 domain-containing protein</fullName>
    </recommendedName>
</protein>
<evidence type="ECO:0000256" key="1">
    <source>
        <dbReference type="SAM" id="Phobius"/>
    </source>
</evidence>
<feature type="transmembrane region" description="Helical" evidence="1">
    <location>
        <begin position="26"/>
        <end position="48"/>
    </location>
</feature>